<keyword evidence="2" id="KW-0813">Transport</keyword>
<organism evidence="11 12">
    <name type="scientific">Parathielavia appendiculata</name>
    <dbReference type="NCBI Taxonomy" id="2587402"/>
    <lineage>
        <taxon>Eukaryota</taxon>
        <taxon>Fungi</taxon>
        <taxon>Dikarya</taxon>
        <taxon>Ascomycota</taxon>
        <taxon>Pezizomycotina</taxon>
        <taxon>Sordariomycetes</taxon>
        <taxon>Sordariomycetidae</taxon>
        <taxon>Sordariales</taxon>
        <taxon>Chaetomiaceae</taxon>
        <taxon>Parathielavia</taxon>
    </lineage>
</organism>
<keyword evidence="6 8" id="KW-1133">Transmembrane helix</keyword>
<dbReference type="Pfam" id="PF00664">
    <property type="entry name" value="ABC_membrane"/>
    <property type="match status" value="1"/>
</dbReference>
<name>A0AAN6Z528_9PEZI</name>
<dbReference type="AlphaFoldDB" id="A0AAN6Z528"/>
<dbReference type="SMART" id="SM00382">
    <property type="entry name" value="AAA"/>
    <property type="match status" value="1"/>
</dbReference>
<evidence type="ECO:0000256" key="3">
    <source>
        <dbReference type="ARBA" id="ARBA00022692"/>
    </source>
</evidence>
<feature type="transmembrane region" description="Helical" evidence="8">
    <location>
        <begin position="231"/>
        <end position="252"/>
    </location>
</feature>
<dbReference type="GO" id="GO:0016020">
    <property type="term" value="C:membrane"/>
    <property type="evidence" value="ECO:0007669"/>
    <property type="project" value="UniProtKB-SubCell"/>
</dbReference>
<accession>A0AAN6Z528</accession>
<dbReference type="SUPFAM" id="SSF90123">
    <property type="entry name" value="ABC transporter transmembrane region"/>
    <property type="match status" value="1"/>
</dbReference>
<keyword evidence="12" id="KW-1185">Reference proteome</keyword>
<keyword evidence="5" id="KW-0067">ATP-binding</keyword>
<keyword evidence="7 8" id="KW-0472">Membrane</keyword>
<evidence type="ECO:0000256" key="1">
    <source>
        <dbReference type="ARBA" id="ARBA00004141"/>
    </source>
</evidence>
<evidence type="ECO:0000313" key="11">
    <source>
        <dbReference type="EMBL" id="KAK4124494.1"/>
    </source>
</evidence>
<feature type="domain" description="ABC transporter" evidence="9">
    <location>
        <begin position="517"/>
        <end position="746"/>
    </location>
</feature>
<evidence type="ECO:0000259" key="10">
    <source>
        <dbReference type="PROSITE" id="PS50929"/>
    </source>
</evidence>
<proteinExistence type="predicted"/>
<evidence type="ECO:0000256" key="6">
    <source>
        <dbReference type="ARBA" id="ARBA00022989"/>
    </source>
</evidence>
<evidence type="ECO:0000256" key="8">
    <source>
        <dbReference type="SAM" id="Phobius"/>
    </source>
</evidence>
<comment type="subcellular location">
    <subcellularLocation>
        <location evidence="1">Membrane</location>
        <topology evidence="1">Multi-pass membrane protein</topology>
    </subcellularLocation>
</comment>
<evidence type="ECO:0000256" key="2">
    <source>
        <dbReference type="ARBA" id="ARBA00022448"/>
    </source>
</evidence>
<dbReference type="RefSeq" id="XP_062648265.1">
    <property type="nucleotide sequence ID" value="XM_062794630.1"/>
</dbReference>
<feature type="transmembrane region" description="Helical" evidence="8">
    <location>
        <begin position="368"/>
        <end position="388"/>
    </location>
</feature>
<dbReference type="Gene3D" id="3.40.50.300">
    <property type="entry name" value="P-loop containing nucleotide triphosphate hydrolases"/>
    <property type="match status" value="2"/>
</dbReference>
<gene>
    <name evidence="11" type="ORF">N657DRAFT_655720</name>
</gene>
<feature type="transmembrane region" description="Helical" evidence="8">
    <location>
        <begin position="302"/>
        <end position="320"/>
    </location>
</feature>
<feature type="transmembrane region" description="Helical" evidence="8">
    <location>
        <begin position="455"/>
        <end position="482"/>
    </location>
</feature>
<feature type="transmembrane region" description="Helical" evidence="8">
    <location>
        <begin position="273"/>
        <end position="296"/>
    </location>
</feature>
<dbReference type="InterPro" id="IPR003439">
    <property type="entry name" value="ABC_transporter-like_ATP-bd"/>
</dbReference>
<comment type="caution">
    <text evidence="11">The sequence shown here is derived from an EMBL/GenBank/DDBJ whole genome shotgun (WGS) entry which is preliminary data.</text>
</comment>
<dbReference type="InterPro" id="IPR003593">
    <property type="entry name" value="AAA+_ATPase"/>
</dbReference>
<dbReference type="Proteomes" id="UP001302602">
    <property type="component" value="Unassembled WGS sequence"/>
</dbReference>
<protein>
    <submittedName>
        <fullName evidence="11">Uncharacterized protein</fullName>
    </submittedName>
</protein>
<dbReference type="GO" id="GO:0140359">
    <property type="term" value="F:ABC-type transporter activity"/>
    <property type="evidence" value="ECO:0007669"/>
    <property type="project" value="InterPro"/>
</dbReference>
<evidence type="ECO:0000256" key="5">
    <source>
        <dbReference type="ARBA" id="ARBA00022840"/>
    </source>
</evidence>
<dbReference type="PANTHER" id="PTHR24223:SF404">
    <property type="entry name" value="ABC MULTIDRUG TRANSPORTER (EUROFUNG)-RELATED"/>
    <property type="match status" value="1"/>
</dbReference>
<dbReference type="InterPro" id="IPR036640">
    <property type="entry name" value="ABC1_TM_sf"/>
</dbReference>
<dbReference type="InterPro" id="IPR050173">
    <property type="entry name" value="ABC_transporter_C-like"/>
</dbReference>
<dbReference type="InterPro" id="IPR027417">
    <property type="entry name" value="P-loop_NTPase"/>
</dbReference>
<reference evidence="11" key="1">
    <citation type="journal article" date="2023" name="Mol. Phylogenet. Evol.">
        <title>Genome-scale phylogeny and comparative genomics of the fungal order Sordariales.</title>
        <authorList>
            <person name="Hensen N."/>
            <person name="Bonometti L."/>
            <person name="Westerberg I."/>
            <person name="Brannstrom I.O."/>
            <person name="Guillou S."/>
            <person name="Cros-Aarteil S."/>
            <person name="Calhoun S."/>
            <person name="Haridas S."/>
            <person name="Kuo A."/>
            <person name="Mondo S."/>
            <person name="Pangilinan J."/>
            <person name="Riley R."/>
            <person name="LaButti K."/>
            <person name="Andreopoulos B."/>
            <person name="Lipzen A."/>
            <person name="Chen C."/>
            <person name="Yan M."/>
            <person name="Daum C."/>
            <person name="Ng V."/>
            <person name="Clum A."/>
            <person name="Steindorff A."/>
            <person name="Ohm R.A."/>
            <person name="Martin F."/>
            <person name="Silar P."/>
            <person name="Natvig D.O."/>
            <person name="Lalanne C."/>
            <person name="Gautier V."/>
            <person name="Ament-Velasquez S.L."/>
            <person name="Kruys A."/>
            <person name="Hutchinson M.I."/>
            <person name="Powell A.J."/>
            <person name="Barry K."/>
            <person name="Miller A.N."/>
            <person name="Grigoriev I.V."/>
            <person name="Debuchy R."/>
            <person name="Gladieux P."/>
            <person name="Hiltunen Thoren M."/>
            <person name="Johannesson H."/>
        </authorList>
    </citation>
    <scope>NUCLEOTIDE SEQUENCE</scope>
    <source>
        <strain evidence="11">CBS 731.68</strain>
    </source>
</reference>
<dbReference type="PROSITE" id="PS50929">
    <property type="entry name" value="ABC_TM1F"/>
    <property type="match status" value="1"/>
</dbReference>
<evidence type="ECO:0000259" key="9">
    <source>
        <dbReference type="PROSITE" id="PS50893"/>
    </source>
</evidence>
<dbReference type="InterPro" id="IPR011527">
    <property type="entry name" value="ABC1_TM_dom"/>
</dbReference>
<dbReference type="SUPFAM" id="SSF52540">
    <property type="entry name" value="P-loop containing nucleoside triphosphate hydrolases"/>
    <property type="match status" value="2"/>
</dbReference>
<keyword evidence="3 8" id="KW-0812">Transmembrane</keyword>
<dbReference type="InterPro" id="IPR044726">
    <property type="entry name" value="ABCC_6TM_D2"/>
</dbReference>
<dbReference type="CDD" id="cd18580">
    <property type="entry name" value="ABC_6TM_ABCC_D2"/>
    <property type="match status" value="1"/>
</dbReference>
<dbReference type="Pfam" id="PF00005">
    <property type="entry name" value="ABC_tran"/>
    <property type="match status" value="1"/>
</dbReference>
<dbReference type="GO" id="GO:0005524">
    <property type="term" value="F:ATP binding"/>
    <property type="evidence" value="ECO:0007669"/>
    <property type="project" value="UniProtKB-KW"/>
</dbReference>
<dbReference type="GO" id="GO:0016887">
    <property type="term" value="F:ATP hydrolysis activity"/>
    <property type="evidence" value="ECO:0007669"/>
    <property type="project" value="InterPro"/>
</dbReference>
<sequence length="751" mass="82839">MATEPLLRNLTLEIRLGLTAINGPVGSGKITLLQTLVGETVVQRGSAVFNVRRAGFCSQVPWILHDPIRHNVTGITGLEFDVKWYEFRIAACGLQPNMERLPAGDLTLLKTIATQMFSYQGHFRKAGISVILATHSNGIIVLDNGIVADCGSFNGVRSRRAQLVEFEDFAHEQGTGSSEGQGQSNTQSTTEVLPFDQGTTAAGSTQQDLHRRQGSWSVYAYDCRSAGTCYMILWAVFTLAGAFGSSYMTLWVEKWSDANRNAPNRQLGLYLGIYALLSALGTLGMAGECWIFFIRIITLTALYLHLELLEAVLGAPFSFFQRTDNSAIRFSQDMDLIDRTLPTHASVFTSSATYCLAQLVILCVVGKYMAAVVPVLAAVLFVVQRFYLRSSRQLRLLDIEAMAPLYQLFIETVRGVPTIRSFHLASCVPQQAHGHRDDAQKPFYMLLCIQQRRSGLCLLHMATSLTGSISAGALGVGLVLVLQFSEMLAQVLQFWTRLDTSIGAVARIRKFVREMPAEPADTAVSPEGWPMRGELCFDKVLSDISLRVAPGEKLAICGESGSGKTSLIITLLRLTDLRQDTITVDGVDITALAGRDVCANINVVPQEPFFVLGTARFNLDPQDQTSDDAIEVAIRKVGLLEWARRAGMRLLATKLVASEWSQGEKYLLALARALLVPSRILVSDETASSVIDSEWRQRTVISVLHRFAHIKRFDRVVVLDRGQLVECDTPQALLGRQSTFRKLYCAYSPRL</sequence>
<dbReference type="Gene3D" id="1.20.1560.10">
    <property type="entry name" value="ABC transporter type 1, transmembrane domain"/>
    <property type="match status" value="1"/>
</dbReference>
<evidence type="ECO:0000256" key="7">
    <source>
        <dbReference type="ARBA" id="ARBA00023136"/>
    </source>
</evidence>
<dbReference type="GeneID" id="87831399"/>
<evidence type="ECO:0000313" key="12">
    <source>
        <dbReference type="Proteomes" id="UP001302602"/>
    </source>
</evidence>
<reference evidence="11" key="2">
    <citation type="submission" date="2023-05" db="EMBL/GenBank/DDBJ databases">
        <authorList>
            <consortium name="Lawrence Berkeley National Laboratory"/>
            <person name="Steindorff A."/>
            <person name="Hensen N."/>
            <person name="Bonometti L."/>
            <person name="Westerberg I."/>
            <person name="Brannstrom I.O."/>
            <person name="Guillou S."/>
            <person name="Cros-Aarteil S."/>
            <person name="Calhoun S."/>
            <person name="Haridas S."/>
            <person name="Kuo A."/>
            <person name="Mondo S."/>
            <person name="Pangilinan J."/>
            <person name="Riley R."/>
            <person name="Labutti K."/>
            <person name="Andreopoulos B."/>
            <person name="Lipzen A."/>
            <person name="Chen C."/>
            <person name="Yanf M."/>
            <person name="Daum C."/>
            <person name="Ng V."/>
            <person name="Clum A."/>
            <person name="Ohm R."/>
            <person name="Martin F."/>
            <person name="Silar P."/>
            <person name="Natvig D."/>
            <person name="Lalanne C."/>
            <person name="Gautier V."/>
            <person name="Ament-Velasquez S.L."/>
            <person name="Kruys A."/>
            <person name="Hutchinson M.I."/>
            <person name="Powell A.J."/>
            <person name="Barry K."/>
            <person name="Miller A.N."/>
            <person name="Grigoriev I.V."/>
            <person name="Debuchy R."/>
            <person name="Gladieux P."/>
            <person name="Thoren M.H."/>
            <person name="Johannesson H."/>
        </authorList>
    </citation>
    <scope>NUCLEOTIDE SEQUENCE</scope>
    <source>
        <strain evidence="11">CBS 731.68</strain>
    </source>
</reference>
<keyword evidence="4" id="KW-0547">Nucleotide-binding</keyword>
<dbReference type="PANTHER" id="PTHR24223">
    <property type="entry name" value="ATP-BINDING CASSETTE SUB-FAMILY C"/>
    <property type="match status" value="1"/>
</dbReference>
<feature type="domain" description="ABC transmembrane type-1" evidence="10">
    <location>
        <begin position="232"/>
        <end position="422"/>
    </location>
</feature>
<dbReference type="EMBL" id="MU853227">
    <property type="protein sequence ID" value="KAK4124494.1"/>
    <property type="molecule type" value="Genomic_DNA"/>
</dbReference>
<dbReference type="PROSITE" id="PS50893">
    <property type="entry name" value="ABC_TRANSPORTER_2"/>
    <property type="match status" value="1"/>
</dbReference>
<evidence type="ECO:0000256" key="4">
    <source>
        <dbReference type="ARBA" id="ARBA00022741"/>
    </source>
</evidence>